<evidence type="ECO:0000313" key="17">
    <source>
        <dbReference type="EMBL" id="GAA3700870.1"/>
    </source>
</evidence>
<dbReference type="EMBL" id="BAABBF010000002">
    <property type="protein sequence ID" value="GAA3700870.1"/>
    <property type="molecule type" value="Genomic_DNA"/>
</dbReference>
<evidence type="ECO:0000256" key="5">
    <source>
        <dbReference type="ARBA" id="ARBA00022960"/>
    </source>
</evidence>
<feature type="transmembrane region" description="Helical" evidence="16">
    <location>
        <begin position="223"/>
        <end position="241"/>
    </location>
</feature>
<evidence type="ECO:0000256" key="7">
    <source>
        <dbReference type="ARBA" id="ARBA00022989"/>
    </source>
</evidence>
<feature type="transmembrane region" description="Helical" evidence="16">
    <location>
        <begin position="84"/>
        <end position="106"/>
    </location>
</feature>
<keyword evidence="8 16" id="KW-0472">Membrane</keyword>
<evidence type="ECO:0000313" key="18">
    <source>
        <dbReference type="Proteomes" id="UP001500523"/>
    </source>
</evidence>
<dbReference type="RefSeq" id="WP_344692157.1">
    <property type="nucleotide sequence ID" value="NZ_BAABBF010000002.1"/>
</dbReference>
<keyword evidence="6" id="KW-0573">Peptidoglycan synthesis</keyword>
<comment type="subcellular location">
    <subcellularLocation>
        <location evidence="1">Membrane</location>
        <topology evidence="1">Multi-pass membrane protein</topology>
    </subcellularLocation>
</comment>
<evidence type="ECO:0000256" key="1">
    <source>
        <dbReference type="ARBA" id="ARBA00004141"/>
    </source>
</evidence>
<feature type="transmembrane region" description="Helical" evidence="16">
    <location>
        <begin position="153"/>
        <end position="169"/>
    </location>
</feature>
<evidence type="ECO:0000256" key="16">
    <source>
        <dbReference type="SAM" id="Phobius"/>
    </source>
</evidence>
<dbReference type="Pfam" id="PF01098">
    <property type="entry name" value="FTSW_RODA_SPOVE"/>
    <property type="match status" value="1"/>
</dbReference>
<evidence type="ECO:0000256" key="4">
    <source>
        <dbReference type="ARBA" id="ARBA00022692"/>
    </source>
</evidence>
<keyword evidence="7 16" id="KW-1133">Transmembrane helix</keyword>
<dbReference type="PANTHER" id="PTHR30474:SF2">
    <property type="entry name" value="PEPTIDOGLYCAN GLYCOSYLTRANSFERASE FTSW-RELATED"/>
    <property type="match status" value="1"/>
</dbReference>
<reference evidence="18" key="1">
    <citation type="journal article" date="2019" name="Int. J. Syst. Evol. Microbiol.">
        <title>The Global Catalogue of Microorganisms (GCM) 10K type strain sequencing project: providing services to taxonomists for standard genome sequencing and annotation.</title>
        <authorList>
            <consortium name="The Broad Institute Genomics Platform"/>
            <consortium name="The Broad Institute Genome Sequencing Center for Infectious Disease"/>
            <person name="Wu L."/>
            <person name="Ma J."/>
        </authorList>
    </citation>
    <scope>NUCLEOTIDE SEQUENCE [LARGE SCALE GENOMIC DNA]</scope>
    <source>
        <strain evidence="18">JCM 17498</strain>
    </source>
</reference>
<dbReference type="PANTHER" id="PTHR30474">
    <property type="entry name" value="CELL CYCLE PROTEIN"/>
    <property type="match status" value="1"/>
</dbReference>
<accession>A0ABP7D8X3</accession>
<gene>
    <name evidence="17" type="primary">ftsW</name>
    <name evidence="17" type="ORF">GCM10022268_08580</name>
</gene>
<dbReference type="EC" id="2.4.99.28" evidence="14"/>
<evidence type="ECO:0000256" key="11">
    <source>
        <dbReference type="ARBA" id="ARBA00038053"/>
    </source>
</evidence>
<feature type="transmembrane region" description="Helical" evidence="16">
    <location>
        <begin position="309"/>
        <end position="330"/>
    </location>
</feature>
<evidence type="ECO:0000256" key="6">
    <source>
        <dbReference type="ARBA" id="ARBA00022984"/>
    </source>
</evidence>
<feature type="transmembrane region" description="Helical" evidence="16">
    <location>
        <begin position="342"/>
        <end position="363"/>
    </location>
</feature>
<name>A0ABP7D8X3_9SPHN</name>
<comment type="caution">
    <text evidence="17">The sequence shown here is derived from an EMBL/GenBank/DDBJ whole genome shotgun (WGS) entry which is preliminary data.</text>
</comment>
<comment type="similarity">
    <text evidence="11">Belongs to the SEDS family. FtsW subfamily.</text>
</comment>
<evidence type="ECO:0000256" key="3">
    <source>
        <dbReference type="ARBA" id="ARBA00022679"/>
    </source>
</evidence>
<keyword evidence="3" id="KW-0808">Transferase</keyword>
<feature type="transmembrane region" description="Helical" evidence="16">
    <location>
        <begin position="113"/>
        <end position="133"/>
    </location>
</feature>
<keyword evidence="2" id="KW-0328">Glycosyltransferase</keyword>
<keyword evidence="18" id="KW-1185">Reference proteome</keyword>
<evidence type="ECO:0000256" key="9">
    <source>
        <dbReference type="ARBA" id="ARBA00032370"/>
    </source>
</evidence>
<evidence type="ECO:0000256" key="14">
    <source>
        <dbReference type="ARBA" id="ARBA00044770"/>
    </source>
</evidence>
<sequence length="415" mass="44291">MTDIRAGAGPASGGKGARLIAQVKKRGGRGDRSPLGTWFWDIDRMLLLLTLFLIAIGLIAVAAASPASAVRYSGDKHKIAPLYYFWRQLMWVGVSLPVMIGVSMLPVTMARRLAVSGAIFFLGLLALTPLIGVEKNGAKRWLEFGISQVQPSEFLKPLFIVTVAWLLSLKVKDRELPTVLITGTLTALIAVILMAQPDFGQTVVFCAVWMALLMIAGTPTKVLVGLASLAPAGLIAGYLFYSTARQRIDAFLFPGTDGEGAADHFQVDAAHRTLTAGGWTGTGPGAGAAKFGLPEAHTDYIFSVIGEEFGLIACAVIAVVFLAIVVRVFVKLLDEQDEFKLLAASGLATQFGMQAFISMAVNTGMAPSKGMTLPFISYGGSSMIALSIGMGLLLAFTRRNPFLTRSPYVVRWSGE</sequence>
<evidence type="ECO:0000256" key="10">
    <source>
        <dbReference type="ARBA" id="ARBA00033270"/>
    </source>
</evidence>
<comment type="catalytic activity">
    <reaction evidence="15">
        <text>[GlcNAc-(1-&gt;4)-Mur2Ac(oyl-L-Ala-gamma-D-Glu-L-Lys-D-Ala-D-Ala)](n)-di-trans,octa-cis-undecaprenyl diphosphate + beta-D-GlcNAc-(1-&gt;4)-Mur2Ac(oyl-L-Ala-gamma-D-Glu-L-Lys-D-Ala-D-Ala)-di-trans,octa-cis-undecaprenyl diphosphate = [GlcNAc-(1-&gt;4)-Mur2Ac(oyl-L-Ala-gamma-D-Glu-L-Lys-D-Ala-D-Ala)](n+1)-di-trans,octa-cis-undecaprenyl diphosphate + di-trans,octa-cis-undecaprenyl diphosphate + H(+)</text>
        <dbReference type="Rhea" id="RHEA:23708"/>
        <dbReference type="Rhea" id="RHEA-COMP:9602"/>
        <dbReference type="Rhea" id="RHEA-COMP:9603"/>
        <dbReference type="ChEBI" id="CHEBI:15378"/>
        <dbReference type="ChEBI" id="CHEBI:58405"/>
        <dbReference type="ChEBI" id="CHEBI:60033"/>
        <dbReference type="ChEBI" id="CHEBI:78435"/>
        <dbReference type="EC" id="2.4.99.28"/>
    </reaction>
</comment>
<dbReference type="Proteomes" id="UP001500523">
    <property type="component" value="Unassembled WGS sequence"/>
</dbReference>
<organism evidence="17 18">
    <name type="scientific">Sphingomonas cynarae</name>
    <dbReference type="NCBI Taxonomy" id="930197"/>
    <lineage>
        <taxon>Bacteria</taxon>
        <taxon>Pseudomonadati</taxon>
        <taxon>Pseudomonadota</taxon>
        <taxon>Alphaproteobacteria</taxon>
        <taxon>Sphingomonadales</taxon>
        <taxon>Sphingomonadaceae</taxon>
        <taxon>Sphingomonas</taxon>
    </lineage>
</organism>
<keyword evidence="5" id="KW-0133">Cell shape</keyword>
<proteinExistence type="inferred from homology"/>
<evidence type="ECO:0000256" key="15">
    <source>
        <dbReference type="ARBA" id="ARBA00049902"/>
    </source>
</evidence>
<keyword evidence="4 16" id="KW-0812">Transmembrane</keyword>
<evidence type="ECO:0000256" key="2">
    <source>
        <dbReference type="ARBA" id="ARBA00022676"/>
    </source>
</evidence>
<feature type="transmembrane region" description="Helical" evidence="16">
    <location>
        <begin position="199"/>
        <end position="216"/>
    </location>
</feature>
<feature type="transmembrane region" description="Helical" evidence="16">
    <location>
        <begin position="176"/>
        <end position="193"/>
    </location>
</feature>
<evidence type="ECO:0000256" key="13">
    <source>
        <dbReference type="ARBA" id="ARBA00041418"/>
    </source>
</evidence>
<evidence type="ECO:0000256" key="12">
    <source>
        <dbReference type="ARBA" id="ARBA00041185"/>
    </source>
</evidence>
<feature type="transmembrane region" description="Helical" evidence="16">
    <location>
        <begin position="375"/>
        <end position="396"/>
    </location>
</feature>
<protein>
    <recommendedName>
        <fullName evidence="12">Probable peptidoglycan glycosyltransferase FtsW</fullName>
        <ecNumber evidence="14">2.4.99.28</ecNumber>
    </recommendedName>
    <alternativeName>
        <fullName evidence="13">Cell division protein FtsW</fullName>
    </alternativeName>
    <alternativeName>
        <fullName evidence="10">Cell wall polymerase</fullName>
    </alternativeName>
    <alternativeName>
        <fullName evidence="9">Peptidoglycan polymerase</fullName>
    </alternativeName>
</protein>
<evidence type="ECO:0000256" key="8">
    <source>
        <dbReference type="ARBA" id="ARBA00023136"/>
    </source>
</evidence>
<dbReference type="InterPro" id="IPR001182">
    <property type="entry name" value="FtsW/RodA"/>
</dbReference>
<feature type="transmembrane region" description="Helical" evidence="16">
    <location>
        <begin position="45"/>
        <end position="64"/>
    </location>
</feature>